<gene>
    <name evidence="3" type="ORF">P691DRAFT_664366</name>
</gene>
<name>A0A9P5XGC8_9AGAR</name>
<evidence type="ECO:0000313" key="3">
    <source>
        <dbReference type="EMBL" id="KAF9450902.1"/>
    </source>
</evidence>
<feature type="domain" description="Carbohydrate kinase PfkB" evidence="2">
    <location>
        <begin position="56"/>
        <end position="199"/>
    </location>
</feature>
<organism evidence="3 4">
    <name type="scientific">Macrolepiota fuliginosa MF-IS2</name>
    <dbReference type="NCBI Taxonomy" id="1400762"/>
    <lineage>
        <taxon>Eukaryota</taxon>
        <taxon>Fungi</taxon>
        <taxon>Dikarya</taxon>
        <taxon>Basidiomycota</taxon>
        <taxon>Agaricomycotina</taxon>
        <taxon>Agaricomycetes</taxon>
        <taxon>Agaricomycetidae</taxon>
        <taxon>Agaricales</taxon>
        <taxon>Agaricineae</taxon>
        <taxon>Agaricaceae</taxon>
        <taxon>Macrolepiota</taxon>
    </lineage>
</organism>
<feature type="compositionally biased region" description="Polar residues" evidence="1">
    <location>
        <begin position="373"/>
        <end position="383"/>
    </location>
</feature>
<sequence>MAKLRRDTLSSAHGGPSPTGSPTALGATYIPELNRSLRIVSSGTLFLTHTLYIPHHPTPSSAIRAHAVEKARGGSANTLLSALAQFPAIEAVLVAPLGGNEEGRRILRELENEGVNTQYCKIWPNAGVPSAWVLNSAQDNARTVINHNPLPDITHEDFVSLLGPLLAPENYPENYAQLQQQQFYQQAPNLIPPQPPPRVSQSSGRPHLSNPNSPAPFDWLHFEGRSVKTTLNNIVGLDGLARERKWRSHCVFSMDVGRKVRQGVEALIPYVDVIFLNKQYAQAQSPDYANSPRTFLLSLASTAPPHALLVAHWGKDGAAVLSLPTREYFQSSPWVEERPPSAPPVPADSEGRPAPELRSVRSGSVFWADGRSRSSSNAYTLPQPSDVFMEGNSTELDRSFSSSSHRTQTDSRMQSLVVTEGDADEDDQGSQGTERGAGVGPDASDAVGESGAHDAFIAGMIYALSRRICPGAPYTPSAGGRENGDVGTGNDDVRARWRLDECLRFATEMAGRKARRKTWDGLAEEMIRAGWFDL</sequence>
<dbReference type="PANTHER" id="PTHR42774:SF3">
    <property type="entry name" value="KETOHEXOKINASE"/>
    <property type="match status" value="1"/>
</dbReference>
<protein>
    <recommendedName>
        <fullName evidence="2">Carbohydrate kinase PfkB domain-containing protein</fullName>
    </recommendedName>
</protein>
<accession>A0A9P5XGC8</accession>
<dbReference type="SUPFAM" id="SSF53613">
    <property type="entry name" value="Ribokinase-like"/>
    <property type="match status" value="1"/>
</dbReference>
<feature type="region of interest" description="Disordered" evidence="1">
    <location>
        <begin position="188"/>
        <end position="210"/>
    </location>
</feature>
<feature type="compositionally biased region" description="Polar residues" evidence="1">
    <location>
        <begin position="391"/>
        <end position="417"/>
    </location>
</feature>
<dbReference type="InterPro" id="IPR029056">
    <property type="entry name" value="Ribokinase-like"/>
</dbReference>
<evidence type="ECO:0000313" key="4">
    <source>
        <dbReference type="Proteomes" id="UP000807342"/>
    </source>
</evidence>
<dbReference type="AlphaFoldDB" id="A0A9P5XGC8"/>
<dbReference type="InterPro" id="IPR011611">
    <property type="entry name" value="PfkB_dom"/>
</dbReference>
<dbReference type="PANTHER" id="PTHR42774">
    <property type="entry name" value="PHOSPHOTRANSFERASE SYSTEM TRANSPORT PROTEIN"/>
    <property type="match status" value="1"/>
</dbReference>
<evidence type="ECO:0000259" key="2">
    <source>
        <dbReference type="Pfam" id="PF00294"/>
    </source>
</evidence>
<dbReference type="OrthoDB" id="204058at2759"/>
<dbReference type="Pfam" id="PF00294">
    <property type="entry name" value="PfkB"/>
    <property type="match status" value="1"/>
</dbReference>
<feature type="region of interest" description="Disordered" evidence="1">
    <location>
        <begin position="332"/>
        <end position="357"/>
    </location>
</feature>
<feature type="region of interest" description="Disordered" evidence="1">
    <location>
        <begin position="370"/>
        <end position="447"/>
    </location>
</feature>
<comment type="caution">
    <text evidence="3">The sequence shown here is derived from an EMBL/GenBank/DDBJ whole genome shotgun (WGS) entry which is preliminary data.</text>
</comment>
<proteinExistence type="predicted"/>
<dbReference type="InterPro" id="IPR052562">
    <property type="entry name" value="Ketohexokinase-related"/>
</dbReference>
<dbReference type="EMBL" id="MU151095">
    <property type="protein sequence ID" value="KAF9450902.1"/>
    <property type="molecule type" value="Genomic_DNA"/>
</dbReference>
<evidence type="ECO:0000256" key="1">
    <source>
        <dbReference type="SAM" id="MobiDB-lite"/>
    </source>
</evidence>
<dbReference type="Gene3D" id="3.40.1190.20">
    <property type="match status" value="2"/>
</dbReference>
<reference evidence="3" key="1">
    <citation type="submission" date="2020-11" db="EMBL/GenBank/DDBJ databases">
        <authorList>
            <consortium name="DOE Joint Genome Institute"/>
            <person name="Ahrendt S."/>
            <person name="Riley R."/>
            <person name="Andreopoulos W."/>
            <person name="Labutti K."/>
            <person name="Pangilinan J."/>
            <person name="Ruiz-Duenas F.J."/>
            <person name="Barrasa J.M."/>
            <person name="Sanchez-Garcia M."/>
            <person name="Camarero S."/>
            <person name="Miyauchi S."/>
            <person name="Serrano A."/>
            <person name="Linde D."/>
            <person name="Babiker R."/>
            <person name="Drula E."/>
            <person name="Ayuso-Fernandez I."/>
            <person name="Pacheco R."/>
            <person name="Padilla G."/>
            <person name="Ferreira P."/>
            <person name="Barriuso J."/>
            <person name="Kellner H."/>
            <person name="Castanera R."/>
            <person name="Alfaro M."/>
            <person name="Ramirez L."/>
            <person name="Pisabarro A.G."/>
            <person name="Kuo A."/>
            <person name="Tritt A."/>
            <person name="Lipzen A."/>
            <person name="He G."/>
            <person name="Yan M."/>
            <person name="Ng V."/>
            <person name="Cullen D."/>
            <person name="Martin F."/>
            <person name="Rosso M.-N."/>
            <person name="Henrissat B."/>
            <person name="Hibbett D."/>
            <person name="Martinez A.T."/>
            <person name="Grigoriev I.V."/>
        </authorList>
    </citation>
    <scope>NUCLEOTIDE SEQUENCE</scope>
    <source>
        <strain evidence="3">MF-IS2</strain>
    </source>
</reference>
<keyword evidence="4" id="KW-1185">Reference proteome</keyword>
<dbReference type="Proteomes" id="UP000807342">
    <property type="component" value="Unassembled WGS sequence"/>
</dbReference>
<feature type="region of interest" description="Disordered" evidence="1">
    <location>
        <begin position="1"/>
        <end position="25"/>
    </location>
</feature>